<dbReference type="CDD" id="cd04403">
    <property type="entry name" value="RhoGAP_ARHGAP27_15_12_9"/>
    <property type="match status" value="1"/>
</dbReference>
<organism evidence="9 10">
    <name type="scientific">Leptobrachium leishanense</name>
    <name type="common">Leishan spiny toad</name>
    <dbReference type="NCBI Taxonomy" id="445787"/>
    <lineage>
        <taxon>Eukaryota</taxon>
        <taxon>Metazoa</taxon>
        <taxon>Chordata</taxon>
        <taxon>Craniata</taxon>
        <taxon>Vertebrata</taxon>
        <taxon>Euteleostomi</taxon>
        <taxon>Amphibia</taxon>
        <taxon>Batrachia</taxon>
        <taxon>Anura</taxon>
        <taxon>Pelobatoidea</taxon>
        <taxon>Megophryidae</taxon>
        <taxon>Leptobrachium</taxon>
    </lineage>
</organism>
<evidence type="ECO:0000256" key="3">
    <source>
        <dbReference type="PROSITE-ProRule" id="PRU00192"/>
    </source>
</evidence>
<keyword evidence="1 3" id="KW-0728">SH3 domain</keyword>
<feature type="region of interest" description="Disordered" evidence="4">
    <location>
        <begin position="262"/>
        <end position="287"/>
    </location>
</feature>
<dbReference type="GO" id="GO:0005737">
    <property type="term" value="C:cytoplasm"/>
    <property type="evidence" value="ECO:0007669"/>
    <property type="project" value="TreeGrafter"/>
</dbReference>
<dbReference type="PROSITE" id="PS50238">
    <property type="entry name" value="RHOGAP"/>
    <property type="match status" value="1"/>
</dbReference>
<dbReference type="Gene3D" id="2.30.29.30">
    <property type="entry name" value="Pleckstrin-homology domain (PH domain)/Phosphotyrosine-binding domain (PTB)"/>
    <property type="match status" value="1"/>
</dbReference>
<reference evidence="9" key="1">
    <citation type="submission" date="2025-08" db="UniProtKB">
        <authorList>
            <consortium name="Ensembl"/>
        </authorList>
    </citation>
    <scope>IDENTIFICATION</scope>
</reference>
<dbReference type="PANTHER" id="PTHR23176:SF104">
    <property type="entry name" value="RHO GTPASE-ACTIVATING PROTEIN 27"/>
    <property type="match status" value="1"/>
</dbReference>
<dbReference type="InterPro" id="IPR011993">
    <property type="entry name" value="PH-like_dom_sf"/>
</dbReference>
<dbReference type="Pfam" id="PF00397">
    <property type="entry name" value="WW"/>
    <property type="match status" value="2"/>
</dbReference>
<feature type="region of interest" description="Disordered" evidence="4">
    <location>
        <begin position="586"/>
        <end position="641"/>
    </location>
</feature>
<evidence type="ECO:0000259" key="5">
    <source>
        <dbReference type="PROSITE" id="PS50002"/>
    </source>
</evidence>
<dbReference type="PROSITE" id="PS50020">
    <property type="entry name" value="WW_DOMAIN_2"/>
    <property type="match status" value="2"/>
</dbReference>
<protein>
    <recommendedName>
        <fullName evidence="11">Rho GTPase activating protein 27</fullName>
    </recommendedName>
</protein>
<dbReference type="GO" id="GO:0007165">
    <property type="term" value="P:signal transduction"/>
    <property type="evidence" value="ECO:0007669"/>
    <property type="project" value="InterPro"/>
</dbReference>
<feature type="domain" description="WW" evidence="7">
    <location>
        <begin position="485"/>
        <end position="519"/>
    </location>
</feature>
<evidence type="ECO:0000259" key="8">
    <source>
        <dbReference type="PROSITE" id="PS50238"/>
    </source>
</evidence>
<dbReference type="SMART" id="SM00324">
    <property type="entry name" value="RhoGAP"/>
    <property type="match status" value="1"/>
</dbReference>
<dbReference type="InterPro" id="IPR001202">
    <property type="entry name" value="WW_dom"/>
</dbReference>
<feature type="compositionally biased region" description="Polar residues" evidence="4">
    <location>
        <begin position="646"/>
        <end position="659"/>
    </location>
</feature>
<sequence length="1129" mass="126401">MWRRTVGLLMRTFRVGHRKVPARRSRSGGWTKKVMMQSTRTLEKEFVLVEYEFEYIAKDGRVITIKPNERYILLKRTNEHWWHVCQDHKTKPFYIPAKYVKVLSSQSLGSNGCPPFNTRCDDLIEDAPKIQYSYAFLPSDQMACTGNLPSTDGQGMKNLNNFPVVDVQRSGASNTQNVVHEPKIGTQAAVGDQKTSLNNNLRTTGKSTISPNNTLSAAGVPRTSGGNPQPMAVIQKVSPVATQATTARQTSPVDMQSLASMQRTSPVNTATVERSSPGNTLSKPSVQKTGLGNILPAPCVPGIGSSSSLTPAMGQKITASTTLPGAYVYPSNTTQTGLSLSLKDYYAECESSAANTMPIFVQEQAAGHTHTPMRTFHNSKKILDSKKRISFALPPDLQPSIRPTQSLNDLQNIICELPPDHPQPQPNKNELCQAQLVDLEKSSTAVTTVQILKEEEDPVSVYANLEEFRKDHVRDRAPSQQHSSTSTLDDWETHTDQGSGQLFYYNSITGETTWDCPFDQPEDSTKAPLSPASLSPQPGDSDWEKHFDEVSGQFYFYNLVTGETSWDPPEEDLSLQEMQSVSPYAYGSMEQRPPTPEADYPAENYPEADYGNRYPRLYSSNSLSSDDHVKGRSSQIHKDGKKIYTNNFNEPYLQPQDNQGKPYVYPPEGSSPQWRLMDIGPADLQRTYSDSDQENNVFSSLPLNYPAFSFGKDSEAIIPGLRRGESDNNLLHPGNHQNRSLEKAGVLHKAKTLDNGKRIRKNWSSSWTVLQGGVLTFFKDNKNSSSNSMKQATLTIPDHTVNLQGATLVWATKEKSSKKNVLELKTLDGNEYLIHHDSESITKDWFTAISNSIGKSKHTSTDKTTDSDAESPRLFGSTERLGQKDKKDKKSHGQTNSSGSSDSDRNVRAKLKNFLQRRPTLQSLRDKGYIKDQVFGCHLHQLCEREKSNVPEFVSKSIQAVEKRGLDIDGLYRVSGNLATIQKLRHKVDHDENFNLDDGRWEDVHVITGALKLFFRELPEPLFPFTHFDSFVEAIKLTDPLEKANRMKELVQRLPTPNLETMRVLFRHLCSVIGAREANRMSVQSVAIVFGPTLLRPESENANIAMYMVFQNQIVEHILLHYKNIFNTS</sequence>
<keyword evidence="2" id="KW-0343">GTPase activation</keyword>
<evidence type="ECO:0008006" key="11">
    <source>
        <dbReference type="Google" id="ProtNLM"/>
    </source>
</evidence>
<accession>A0A8C5MF82</accession>
<feature type="region of interest" description="Disordered" evidence="4">
    <location>
        <begin position="646"/>
        <end position="665"/>
    </location>
</feature>
<dbReference type="GeneTree" id="ENSGT00950000182860"/>
<evidence type="ECO:0000259" key="6">
    <source>
        <dbReference type="PROSITE" id="PS50003"/>
    </source>
</evidence>
<dbReference type="CDD" id="cd00201">
    <property type="entry name" value="WW"/>
    <property type="match status" value="2"/>
</dbReference>
<dbReference type="GO" id="GO:0005096">
    <property type="term" value="F:GTPase activator activity"/>
    <property type="evidence" value="ECO:0007669"/>
    <property type="project" value="UniProtKB-KW"/>
</dbReference>
<evidence type="ECO:0000256" key="2">
    <source>
        <dbReference type="ARBA" id="ARBA00022468"/>
    </source>
</evidence>
<dbReference type="Pfam" id="PF00169">
    <property type="entry name" value="PH"/>
    <property type="match status" value="1"/>
</dbReference>
<dbReference type="SUPFAM" id="SSF50729">
    <property type="entry name" value="PH domain-like"/>
    <property type="match status" value="1"/>
</dbReference>
<proteinExistence type="predicted"/>
<dbReference type="AlphaFoldDB" id="A0A8C5MF82"/>
<dbReference type="InterPro" id="IPR008936">
    <property type="entry name" value="Rho_GTPase_activation_prot"/>
</dbReference>
<feature type="domain" description="SH3" evidence="5">
    <location>
        <begin position="42"/>
        <end position="105"/>
    </location>
</feature>
<dbReference type="PANTHER" id="PTHR23176">
    <property type="entry name" value="RHO/RAC/CDC GTPASE-ACTIVATING PROTEIN"/>
    <property type="match status" value="1"/>
</dbReference>
<evidence type="ECO:0000313" key="9">
    <source>
        <dbReference type="Ensembl" id="ENSLLEP00000013713.1"/>
    </source>
</evidence>
<keyword evidence="10" id="KW-1185">Reference proteome</keyword>
<dbReference type="PROSITE" id="PS50003">
    <property type="entry name" value="PH_DOMAIN"/>
    <property type="match status" value="1"/>
</dbReference>
<dbReference type="OrthoDB" id="79452at2759"/>
<dbReference type="Proteomes" id="UP000694569">
    <property type="component" value="Unplaced"/>
</dbReference>
<dbReference type="SMART" id="SM00456">
    <property type="entry name" value="WW"/>
    <property type="match status" value="2"/>
</dbReference>
<feature type="compositionally biased region" description="Low complexity" evidence="4">
    <location>
        <begin position="527"/>
        <end position="536"/>
    </location>
</feature>
<evidence type="ECO:0000259" key="7">
    <source>
        <dbReference type="PROSITE" id="PS50020"/>
    </source>
</evidence>
<feature type="region of interest" description="Disordered" evidence="4">
    <location>
        <begin position="855"/>
        <end position="907"/>
    </location>
</feature>
<dbReference type="PROSITE" id="PS50002">
    <property type="entry name" value="SH3"/>
    <property type="match status" value="1"/>
</dbReference>
<feature type="compositionally biased region" description="Polar residues" evidence="4">
    <location>
        <begin position="478"/>
        <end position="488"/>
    </location>
</feature>
<dbReference type="CDD" id="cd13233">
    <property type="entry name" value="PH_ARHGAP9-like"/>
    <property type="match status" value="1"/>
</dbReference>
<dbReference type="InterPro" id="IPR001452">
    <property type="entry name" value="SH3_domain"/>
</dbReference>
<dbReference type="FunFam" id="1.10.555.10:FF:000003">
    <property type="entry name" value="Putative rho GTPase-activating protein 12"/>
    <property type="match status" value="1"/>
</dbReference>
<dbReference type="SUPFAM" id="SSF51045">
    <property type="entry name" value="WW domain"/>
    <property type="match status" value="2"/>
</dbReference>
<dbReference type="InterPro" id="IPR036020">
    <property type="entry name" value="WW_dom_sf"/>
</dbReference>
<feature type="region of interest" description="Disordered" evidence="4">
    <location>
        <begin position="473"/>
        <end position="494"/>
    </location>
</feature>
<dbReference type="Pfam" id="PF00620">
    <property type="entry name" value="RhoGAP"/>
    <property type="match status" value="1"/>
</dbReference>
<dbReference type="InterPro" id="IPR001849">
    <property type="entry name" value="PH_domain"/>
</dbReference>
<feature type="domain" description="Rho-GAP" evidence="8">
    <location>
        <begin position="937"/>
        <end position="1126"/>
    </location>
</feature>
<feature type="domain" description="PH" evidence="6">
    <location>
        <begin position="740"/>
        <end position="854"/>
    </location>
</feature>
<dbReference type="Gene3D" id="2.30.30.40">
    <property type="entry name" value="SH3 Domains"/>
    <property type="match status" value="1"/>
</dbReference>
<dbReference type="PROSITE" id="PS01159">
    <property type="entry name" value="WW_DOMAIN_1"/>
    <property type="match status" value="2"/>
</dbReference>
<dbReference type="Gene3D" id="2.20.70.10">
    <property type="match status" value="2"/>
</dbReference>
<name>A0A8C5MF82_9ANUR</name>
<dbReference type="SUPFAM" id="SSF48350">
    <property type="entry name" value="GTPase activation domain, GAP"/>
    <property type="match status" value="1"/>
</dbReference>
<feature type="domain" description="WW" evidence="7">
    <location>
        <begin position="537"/>
        <end position="571"/>
    </location>
</feature>
<feature type="region of interest" description="Disordered" evidence="4">
    <location>
        <begin position="514"/>
        <end position="541"/>
    </location>
</feature>
<evidence type="ECO:0000256" key="4">
    <source>
        <dbReference type="SAM" id="MobiDB-lite"/>
    </source>
</evidence>
<feature type="compositionally biased region" description="Basic and acidic residues" evidence="4">
    <location>
        <begin position="625"/>
        <end position="641"/>
    </location>
</feature>
<dbReference type="InterPro" id="IPR050729">
    <property type="entry name" value="Rho-GAP"/>
</dbReference>
<evidence type="ECO:0000256" key="1">
    <source>
        <dbReference type="ARBA" id="ARBA00022443"/>
    </source>
</evidence>
<evidence type="ECO:0000313" key="10">
    <source>
        <dbReference type="Proteomes" id="UP000694569"/>
    </source>
</evidence>
<dbReference type="Gene3D" id="1.10.555.10">
    <property type="entry name" value="Rho GTPase activation protein"/>
    <property type="match status" value="1"/>
</dbReference>
<dbReference type="InterPro" id="IPR000198">
    <property type="entry name" value="RhoGAP_dom"/>
</dbReference>
<reference evidence="9" key="2">
    <citation type="submission" date="2025-09" db="UniProtKB">
        <authorList>
            <consortium name="Ensembl"/>
        </authorList>
    </citation>
    <scope>IDENTIFICATION</scope>
</reference>
<dbReference type="Ensembl" id="ENSLLET00000014243.1">
    <property type="protein sequence ID" value="ENSLLEP00000013713.1"/>
    <property type="gene ID" value="ENSLLEG00000008573.1"/>
</dbReference>
<dbReference type="SUPFAM" id="SSF50044">
    <property type="entry name" value="SH3-domain"/>
    <property type="match status" value="1"/>
</dbReference>
<dbReference type="CDD" id="cd12069">
    <property type="entry name" value="SH3_ARHGAP27"/>
    <property type="match status" value="1"/>
</dbReference>
<dbReference type="SMART" id="SM00233">
    <property type="entry name" value="PH"/>
    <property type="match status" value="1"/>
</dbReference>
<dbReference type="InterPro" id="IPR036028">
    <property type="entry name" value="SH3-like_dom_sf"/>
</dbReference>